<dbReference type="InterPro" id="IPR036271">
    <property type="entry name" value="Tet_transcr_reg_TetR-rel_C_sf"/>
</dbReference>
<dbReference type="InterPro" id="IPR041490">
    <property type="entry name" value="KstR2_TetR_C"/>
</dbReference>
<dbReference type="Proteomes" id="UP000196475">
    <property type="component" value="Unassembled WGS sequence"/>
</dbReference>
<comment type="caution">
    <text evidence="5">The sequence shown here is derived from an EMBL/GenBank/DDBJ whole genome shotgun (WGS) entry which is preliminary data.</text>
</comment>
<feature type="DNA-binding region" description="H-T-H motif" evidence="3">
    <location>
        <begin position="30"/>
        <end position="49"/>
    </location>
</feature>
<dbReference type="InterPro" id="IPR023772">
    <property type="entry name" value="DNA-bd_HTH_TetR-type_CS"/>
</dbReference>
<sequence>MGRNARHISPQAIVEVAARLFYANGYKNTSLEEVAKILQVTRPAIYHYFKSKEDIIHTIIQQVLEKVRAYAEEILAKPQPAHRKFEELLHRHILLILENKIEMGIFFEEQKNLPPHITQKTLRFIDEYYSQLTHLYREGVKTGHFIDKNPSLAVQTLFGACNWAYKWYNPSGTCSKEEVAQLILEMLMRGYRA</sequence>
<dbReference type="Pfam" id="PF00440">
    <property type="entry name" value="TetR_N"/>
    <property type="match status" value="1"/>
</dbReference>
<keyword evidence="2 3" id="KW-0238">DNA-binding</keyword>
<dbReference type="PANTHER" id="PTHR43479">
    <property type="entry name" value="ACREF/ENVCD OPERON REPRESSOR-RELATED"/>
    <property type="match status" value="1"/>
</dbReference>
<dbReference type="InterPro" id="IPR001647">
    <property type="entry name" value="HTH_TetR"/>
</dbReference>
<name>A0A1Y3PK59_9BACI</name>
<evidence type="ECO:0000256" key="2">
    <source>
        <dbReference type="ARBA" id="ARBA00023125"/>
    </source>
</evidence>
<evidence type="ECO:0000256" key="1">
    <source>
        <dbReference type="ARBA" id="ARBA00022491"/>
    </source>
</evidence>
<keyword evidence="1" id="KW-0678">Repressor</keyword>
<dbReference type="PANTHER" id="PTHR43479:SF11">
    <property type="entry name" value="ACREF_ENVCD OPERON REPRESSOR-RELATED"/>
    <property type="match status" value="1"/>
</dbReference>
<dbReference type="Gene3D" id="1.10.357.10">
    <property type="entry name" value="Tetracycline Repressor, domain 2"/>
    <property type="match status" value="1"/>
</dbReference>
<dbReference type="PROSITE" id="PS50977">
    <property type="entry name" value="HTH_TETR_2"/>
    <property type="match status" value="1"/>
</dbReference>
<dbReference type="EMBL" id="LZRT01000101">
    <property type="protein sequence ID" value="OUM85478.1"/>
    <property type="molecule type" value="Genomic_DNA"/>
</dbReference>
<dbReference type="AlphaFoldDB" id="A0A1Y3PK59"/>
<accession>A0A1Y3PK59</accession>
<evidence type="ECO:0000313" key="5">
    <source>
        <dbReference type="EMBL" id="OUM85478.1"/>
    </source>
</evidence>
<dbReference type="InterPro" id="IPR050624">
    <property type="entry name" value="HTH-type_Tx_Regulator"/>
</dbReference>
<dbReference type="Gene3D" id="1.10.10.60">
    <property type="entry name" value="Homeodomain-like"/>
    <property type="match status" value="1"/>
</dbReference>
<protein>
    <recommendedName>
        <fullName evidence="4">HTH tetR-type domain-containing protein</fullName>
    </recommendedName>
</protein>
<dbReference type="GO" id="GO:0003677">
    <property type="term" value="F:DNA binding"/>
    <property type="evidence" value="ECO:0007669"/>
    <property type="project" value="UniProtKB-UniRule"/>
</dbReference>
<reference evidence="6" key="1">
    <citation type="submission" date="2016-06" db="EMBL/GenBank/DDBJ databases">
        <authorList>
            <person name="Nascimento L."/>
            <person name="Pereira R.V."/>
            <person name="Martins L.F."/>
            <person name="Quaggio R.B."/>
            <person name="Silva A.M."/>
            <person name="Setubal J.C."/>
        </authorList>
    </citation>
    <scope>NUCLEOTIDE SEQUENCE [LARGE SCALE GENOMIC DNA]</scope>
</reference>
<dbReference type="SUPFAM" id="SSF48498">
    <property type="entry name" value="Tetracyclin repressor-like, C-terminal domain"/>
    <property type="match status" value="1"/>
</dbReference>
<dbReference type="PROSITE" id="PS01081">
    <property type="entry name" value="HTH_TETR_1"/>
    <property type="match status" value="1"/>
</dbReference>
<dbReference type="PRINTS" id="PR00455">
    <property type="entry name" value="HTHTETR"/>
</dbReference>
<dbReference type="InterPro" id="IPR009057">
    <property type="entry name" value="Homeodomain-like_sf"/>
</dbReference>
<gene>
    <name evidence="5" type="ORF">BAA01_10390</name>
</gene>
<evidence type="ECO:0000256" key="3">
    <source>
        <dbReference type="PROSITE-ProRule" id="PRU00335"/>
    </source>
</evidence>
<feature type="domain" description="HTH tetR-type" evidence="4">
    <location>
        <begin position="7"/>
        <end position="67"/>
    </location>
</feature>
<evidence type="ECO:0000259" key="4">
    <source>
        <dbReference type="PROSITE" id="PS50977"/>
    </source>
</evidence>
<proteinExistence type="predicted"/>
<evidence type="ECO:0000313" key="6">
    <source>
        <dbReference type="Proteomes" id="UP000196475"/>
    </source>
</evidence>
<organism evidence="5 6">
    <name type="scientific">Bacillus thermozeamaize</name>
    <dbReference type="NCBI Taxonomy" id="230954"/>
    <lineage>
        <taxon>Bacteria</taxon>
        <taxon>Bacillati</taxon>
        <taxon>Bacillota</taxon>
        <taxon>Bacilli</taxon>
        <taxon>Bacillales</taxon>
        <taxon>Bacillaceae</taxon>
        <taxon>Bacillus</taxon>
    </lineage>
</organism>
<dbReference type="SUPFAM" id="SSF46689">
    <property type="entry name" value="Homeodomain-like"/>
    <property type="match status" value="1"/>
</dbReference>
<dbReference type="Pfam" id="PF17932">
    <property type="entry name" value="TetR_C_24"/>
    <property type="match status" value="1"/>
</dbReference>